<evidence type="ECO:0000313" key="8">
    <source>
        <dbReference type="Proteomes" id="UP000308133"/>
    </source>
</evidence>
<keyword evidence="3 4" id="KW-0408">Iron</keyword>
<evidence type="ECO:0000256" key="5">
    <source>
        <dbReference type="RuleBase" id="RU000461"/>
    </source>
</evidence>
<feature type="binding site" description="axial binding residue" evidence="4">
    <location>
        <position position="457"/>
    </location>
    <ligand>
        <name>heme</name>
        <dbReference type="ChEBI" id="CHEBI:30413"/>
    </ligand>
    <ligandPart>
        <name>Fe</name>
        <dbReference type="ChEBI" id="CHEBI:18248"/>
    </ligandPart>
</feature>
<dbReference type="EMBL" id="PTQR01000066">
    <property type="protein sequence ID" value="TKX22561.1"/>
    <property type="molecule type" value="Genomic_DNA"/>
</dbReference>
<comment type="cofactor">
    <cofactor evidence="1 4">
        <name>heme</name>
        <dbReference type="ChEBI" id="CHEBI:30413"/>
    </cofactor>
</comment>
<dbReference type="PRINTS" id="PR00385">
    <property type="entry name" value="P450"/>
</dbReference>
<keyword evidence="4 5" id="KW-0349">Heme</keyword>
<keyword evidence="5" id="KW-0560">Oxidoreductase</keyword>
<evidence type="ECO:0000256" key="1">
    <source>
        <dbReference type="ARBA" id="ARBA00001971"/>
    </source>
</evidence>
<dbReference type="InterPro" id="IPR050121">
    <property type="entry name" value="Cytochrome_P450_monoxygenase"/>
</dbReference>
<protein>
    <submittedName>
        <fullName evidence="7">Benzoate 4-monooxygenase-like protein 2</fullName>
    </submittedName>
</protein>
<dbReference type="AlphaFoldDB" id="A0A4U7AZX5"/>
<dbReference type="InterPro" id="IPR036396">
    <property type="entry name" value="Cyt_P450_sf"/>
</dbReference>
<accession>A0A4U7AZX5</accession>
<evidence type="ECO:0000313" key="7">
    <source>
        <dbReference type="EMBL" id="TKX22561.1"/>
    </source>
</evidence>
<dbReference type="InterPro" id="IPR002401">
    <property type="entry name" value="Cyt_P450_E_grp-I"/>
</dbReference>
<comment type="similarity">
    <text evidence="5">Belongs to the cytochrome P450 family.</text>
</comment>
<keyword evidence="5 7" id="KW-0503">Monooxygenase</keyword>
<gene>
    <name evidence="7" type="ORF">C1H76_5344</name>
</gene>
<evidence type="ECO:0000256" key="6">
    <source>
        <dbReference type="SAM" id="Phobius"/>
    </source>
</evidence>
<keyword evidence="6" id="KW-1133">Transmembrane helix</keyword>
<name>A0A4U7AZX5_9PEZI</name>
<dbReference type="InterPro" id="IPR017972">
    <property type="entry name" value="Cyt_P450_CS"/>
</dbReference>
<sequence>MYGTLVFIGLIFSSLLIYVITHVYAYFRDPKGLRKFHAIHPLAGFSHMPFALIARKEARSQSIMEAHKRTGHRVLRTGPNGLTFNSLQAIKDIYGHGTPCGKDPQYQLLAGSHYHLADVVDKADHARKRKIMSSAYALKNLEDWEYKVADKTARMLRQFDARSTDIDPNNEIDYRSWTNFFSLDAIADIGLSAKLGFLDQGGDRCTAVSPSGKTWQANYRDALYANSRATSHLIWYYRWYPTLVWLSKTFSPYYRQLWRLNDDWDGIYLHLANQRLARYNANEKLDDFFQALMTDKNGIPHNLEWGEIVAEVSIMMNAGSTTTAIAITNVMYYLLKHPQYMSRLRAEVDSVLDETEVVAPYAKVRHLPFLRACIDEALRITPPTPQGLTRETPPEGARIDGEYIAGNVTVQMPAYVAHRNEEMFPDPETYNPDRWLGEKGKELGPYFIAFSAGARGCIGRNISYLEQTVVLASMVHRYDVELVDPEYVPKRWETQNYHLGDLPIRVRRRAGRAEKVVVTD</sequence>
<dbReference type="PANTHER" id="PTHR24305">
    <property type="entry name" value="CYTOCHROME P450"/>
    <property type="match status" value="1"/>
</dbReference>
<dbReference type="Pfam" id="PF00067">
    <property type="entry name" value="p450"/>
    <property type="match status" value="1"/>
</dbReference>
<feature type="transmembrane region" description="Helical" evidence="6">
    <location>
        <begin position="6"/>
        <end position="27"/>
    </location>
</feature>
<dbReference type="PRINTS" id="PR00463">
    <property type="entry name" value="EP450I"/>
</dbReference>
<reference evidence="7 8" key="1">
    <citation type="submission" date="2018-02" db="EMBL/GenBank/DDBJ databases">
        <title>Draft genome sequences of Elsinoe sp., causing black scab on jojoba.</title>
        <authorList>
            <person name="Stodart B."/>
            <person name="Jeffress S."/>
            <person name="Ash G."/>
            <person name="Arun Chinnappa K."/>
        </authorList>
    </citation>
    <scope>NUCLEOTIDE SEQUENCE [LARGE SCALE GENOMIC DNA]</scope>
    <source>
        <strain evidence="7 8">Hillstone_2</strain>
    </source>
</reference>
<dbReference type="Gene3D" id="1.10.630.10">
    <property type="entry name" value="Cytochrome P450"/>
    <property type="match status" value="1"/>
</dbReference>
<dbReference type="InterPro" id="IPR001128">
    <property type="entry name" value="Cyt_P450"/>
</dbReference>
<dbReference type="GO" id="GO:0004497">
    <property type="term" value="F:monooxygenase activity"/>
    <property type="evidence" value="ECO:0007669"/>
    <property type="project" value="UniProtKB-KW"/>
</dbReference>
<keyword evidence="6" id="KW-0812">Transmembrane</keyword>
<dbReference type="SUPFAM" id="SSF48264">
    <property type="entry name" value="Cytochrome P450"/>
    <property type="match status" value="1"/>
</dbReference>
<evidence type="ECO:0000256" key="2">
    <source>
        <dbReference type="ARBA" id="ARBA00022723"/>
    </source>
</evidence>
<keyword evidence="6" id="KW-0472">Membrane</keyword>
<dbReference type="PANTHER" id="PTHR24305:SF172">
    <property type="entry name" value="P450, PUTATIVE (EUROFUNG)-RELATED"/>
    <property type="match status" value="1"/>
</dbReference>
<dbReference type="PROSITE" id="PS00086">
    <property type="entry name" value="CYTOCHROME_P450"/>
    <property type="match status" value="1"/>
</dbReference>
<dbReference type="GO" id="GO:0005506">
    <property type="term" value="F:iron ion binding"/>
    <property type="evidence" value="ECO:0007669"/>
    <property type="project" value="InterPro"/>
</dbReference>
<dbReference type="GO" id="GO:0016705">
    <property type="term" value="F:oxidoreductase activity, acting on paired donors, with incorporation or reduction of molecular oxygen"/>
    <property type="evidence" value="ECO:0007669"/>
    <property type="project" value="InterPro"/>
</dbReference>
<organism evidence="7 8">
    <name type="scientific">Elsinoe australis</name>
    <dbReference type="NCBI Taxonomy" id="40998"/>
    <lineage>
        <taxon>Eukaryota</taxon>
        <taxon>Fungi</taxon>
        <taxon>Dikarya</taxon>
        <taxon>Ascomycota</taxon>
        <taxon>Pezizomycotina</taxon>
        <taxon>Dothideomycetes</taxon>
        <taxon>Dothideomycetidae</taxon>
        <taxon>Myriangiales</taxon>
        <taxon>Elsinoaceae</taxon>
        <taxon>Elsinoe</taxon>
    </lineage>
</organism>
<keyword evidence="2 4" id="KW-0479">Metal-binding</keyword>
<proteinExistence type="inferred from homology"/>
<dbReference type="CDD" id="cd11061">
    <property type="entry name" value="CYP67-like"/>
    <property type="match status" value="1"/>
</dbReference>
<evidence type="ECO:0000256" key="4">
    <source>
        <dbReference type="PIRSR" id="PIRSR602401-1"/>
    </source>
</evidence>
<dbReference type="GO" id="GO:0020037">
    <property type="term" value="F:heme binding"/>
    <property type="evidence" value="ECO:0007669"/>
    <property type="project" value="InterPro"/>
</dbReference>
<dbReference type="Proteomes" id="UP000308133">
    <property type="component" value="Unassembled WGS sequence"/>
</dbReference>
<evidence type="ECO:0000256" key="3">
    <source>
        <dbReference type="ARBA" id="ARBA00023004"/>
    </source>
</evidence>
<comment type="caution">
    <text evidence="7">The sequence shown here is derived from an EMBL/GenBank/DDBJ whole genome shotgun (WGS) entry which is preliminary data.</text>
</comment>